<dbReference type="Proteomes" id="UP001152759">
    <property type="component" value="Chromosome 2"/>
</dbReference>
<protein>
    <recommendedName>
        <fullName evidence="1">Tyrosine-protein phosphatase domain-containing protein</fullName>
    </recommendedName>
</protein>
<dbReference type="InterPro" id="IPR029021">
    <property type="entry name" value="Prot-tyrosine_phosphatase-like"/>
</dbReference>
<feature type="domain" description="Tyrosine-protein phosphatase" evidence="1">
    <location>
        <begin position="59"/>
        <end position="156"/>
    </location>
</feature>
<dbReference type="GO" id="GO:0004725">
    <property type="term" value="F:protein tyrosine phosphatase activity"/>
    <property type="evidence" value="ECO:0007669"/>
    <property type="project" value="InterPro"/>
</dbReference>
<proteinExistence type="predicted"/>
<keyword evidence="3" id="KW-1185">Reference proteome</keyword>
<dbReference type="EMBL" id="OU963863">
    <property type="protein sequence ID" value="CAH0384725.1"/>
    <property type="molecule type" value="Genomic_DNA"/>
</dbReference>
<dbReference type="AlphaFoldDB" id="A0A9P0A724"/>
<organism evidence="2 3">
    <name type="scientific">Bemisia tabaci</name>
    <name type="common">Sweetpotato whitefly</name>
    <name type="synonym">Aleurodes tabaci</name>
    <dbReference type="NCBI Taxonomy" id="7038"/>
    <lineage>
        <taxon>Eukaryota</taxon>
        <taxon>Metazoa</taxon>
        <taxon>Ecdysozoa</taxon>
        <taxon>Arthropoda</taxon>
        <taxon>Hexapoda</taxon>
        <taxon>Insecta</taxon>
        <taxon>Pterygota</taxon>
        <taxon>Neoptera</taxon>
        <taxon>Paraneoptera</taxon>
        <taxon>Hemiptera</taxon>
        <taxon>Sternorrhyncha</taxon>
        <taxon>Aleyrodoidea</taxon>
        <taxon>Aleyrodidae</taxon>
        <taxon>Aleyrodinae</taxon>
        <taxon>Bemisia</taxon>
    </lineage>
</organism>
<dbReference type="InterPro" id="IPR000242">
    <property type="entry name" value="PTP_cat"/>
</dbReference>
<sequence length="184" mass="20451">MDVNPSSCIPGSWTLWKPYVSTKESALNPHPGTQGFDFGVSSPRQVAFTSAQSPVCPSNGYPDILPYDENRIRLSPSKENKLGYVNASHITASVGNQQRFYIAAQSPLLTTVSNFWQMVWEMDVYLIIQLNSSANENTVKYYPLVPEKPLLAGDMQGTPQVVPLKRFLFPPPPPPQPPILYLTL</sequence>
<dbReference type="Pfam" id="PF00102">
    <property type="entry name" value="Y_phosphatase"/>
    <property type="match status" value="1"/>
</dbReference>
<name>A0A9P0A724_BEMTA</name>
<dbReference type="PANTHER" id="PTHR45706">
    <property type="entry name" value="TYROSINE-PROTEIN PHOSPHATASE"/>
    <property type="match status" value="1"/>
</dbReference>
<dbReference type="PRINTS" id="PR00700">
    <property type="entry name" value="PRTYPHPHTASE"/>
</dbReference>
<dbReference type="PANTHER" id="PTHR45706:SF1">
    <property type="entry name" value="PEZ, ISOFORM A"/>
    <property type="match status" value="1"/>
</dbReference>
<gene>
    <name evidence="2" type="ORF">BEMITA_LOCUS4021</name>
</gene>
<evidence type="ECO:0000313" key="3">
    <source>
        <dbReference type="Proteomes" id="UP001152759"/>
    </source>
</evidence>
<evidence type="ECO:0000313" key="2">
    <source>
        <dbReference type="EMBL" id="CAH0384725.1"/>
    </source>
</evidence>
<evidence type="ECO:0000259" key="1">
    <source>
        <dbReference type="PROSITE" id="PS50055"/>
    </source>
</evidence>
<accession>A0A9P0A724</accession>
<reference evidence="2" key="1">
    <citation type="submission" date="2021-12" db="EMBL/GenBank/DDBJ databases">
        <authorList>
            <person name="King R."/>
        </authorList>
    </citation>
    <scope>NUCLEOTIDE SEQUENCE</scope>
</reference>
<dbReference type="Gene3D" id="3.90.190.10">
    <property type="entry name" value="Protein tyrosine phosphatase superfamily"/>
    <property type="match status" value="1"/>
</dbReference>
<dbReference type="SUPFAM" id="SSF52799">
    <property type="entry name" value="(Phosphotyrosine protein) phosphatases II"/>
    <property type="match status" value="1"/>
</dbReference>
<dbReference type="PROSITE" id="PS50055">
    <property type="entry name" value="TYR_PHOSPHATASE_PTP"/>
    <property type="match status" value="1"/>
</dbReference>